<name>A0A7T3N2D1_9CAUD</name>
<dbReference type="InterPro" id="IPR010667">
    <property type="entry name" value="Phage_T4_Gp19"/>
</dbReference>
<dbReference type="GO" id="GO:0005198">
    <property type="term" value="F:structural molecule activity"/>
    <property type="evidence" value="ECO:0007669"/>
    <property type="project" value="InterPro"/>
</dbReference>
<protein>
    <submittedName>
        <fullName evidence="1">Putative tail tube protein</fullName>
    </submittedName>
</protein>
<reference evidence="1 2" key="1">
    <citation type="submission" date="2020-08" db="EMBL/GenBank/DDBJ databases">
        <authorList>
            <person name="Sorensen M.C.H."/>
        </authorList>
    </citation>
    <scope>NUCLEOTIDE SEQUENCE [LARGE SCALE GENOMIC DNA]</scope>
</reference>
<accession>A0A7T3N2D1</accession>
<gene>
    <name evidence="1" type="ORF">F356_070</name>
</gene>
<proteinExistence type="predicted"/>
<sequence>MEIIKMPLYTVDKLANALKGGAKSDKYFIEIGTPLGAPEVAFTEEDIILCKTASFPERTLGEVEAFVQGRKLKLPGDSTFDAAWSPVFYQTPDHNIRAKFLTWIDKIDVYKNNYHTCDPYSLMVTAKVHQVNCNGEPVATYEFFNVWPSKVGEIEVAADKTNSIQEFTVDFTYSHWEKIA</sequence>
<organism evidence="1 2">
    <name type="scientific">Campylobacter phage F356</name>
    <dbReference type="NCBI Taxonomy" id="2794365"/>
    <lineage>
        <taxon>Viruses</taxon>
        <taxon>Duplodnaviria</taxon>
        <taxon>Heunggongvirae</taxon>
        <taxon>Uroviricota</taxon>
        <taxon>Caudoviricetes</taxon>
        <taxon>Connertonviridae</taxon>
        <taxon>Fletchervirus</taxon>
        <taxon>Fletchervirus CPX</taxon>
    </lineage>
</organism>
<dbReference type="EMBL" id="MT863719">
    <property type="protein sequence ID" value="QPX63708.1"/>
    <property type="molecule type" value="Genomic_DNA"/>
</dbReference>
<dbReference type="Proteomes" id="UP000596154">
    <property type="component" value="Segment"/>
</dbReference>
<dbReference type="Pfam" id="PF06841">
    <property type="entry name" value="Phage_T4_gp19"/>
    <property type="match status" value="1"/>
</dbReference>
<evidence type="ECO:0000313" key="1">
    <source>
        <dbReference type="EMBL" id="QPX63708.1"/>
    </source>
</evidence>
<evidence type="ECO:0000313" key="2">
    <source>
        <dbReference type="Proteomes" id="UP000596154"/>
    </source>
</evidence>